<dbReference type="EMBL" id="KR779901">
    <property type="protein sequence ID" value="ALG88828.1"/>
    <property type="molecule type" value="Genomic_DNA"/>
</dbReference>
<evidence type="ECO:0000256" key="2">
    <source>
        <dbReference type="ARBA" id="ARBA00022692"/>
    </source>
</evidence>
<evidence type="ECO:0000256" key="5">
    <source>
        <dbReference type="SAM" id="Phobius"/>
    </source>
</evidence>
<keyword evidence="3 5" id="KW-1133">Transmembrane helix</keyword>
<geneLocation type="plasmid" evidence="7">
    <name>pFSEC-01</name>
</geneLocation>
<dbReference type="Pfam" id="PF04610">
    <property type="entry name" value="TrbL"/>
    <property type="match status" value="1"/>
</dbReference>
<feature type="transmembrane region" description="Helical" evidence="5">
    <location>
        <begin position="37"/>
        <end position="56"/>
    </location>
</feature>
<dbReference type="EMBL" id="KP324830">
    <property type="protein sequence ID" value="AJQ17291.1"/>
    <property type="molecule type" value="Genomic_DNA"/>
</dbReference>
<feature type="transmembrane region" description="Helical" evidence="5">
    <location>
        <begin position="68"/>
        <end position="86"/>
    </location>
</feature>
<feature type="transmembrane region" description="Helical" evidence="5">
    <location>
        <begin position="173"/>
        <end position="190"/>
    </location>
</feature>
<dbReference type="AlphaFoldDB" id="A0A0C5PJ79"/>
<evidence type="ECO:0000256" key="3">
    <source>
        <dbReference type="ARBA" id="ARBA00022989"/>
    </source>
</evidence>
<dbReference type="RefSeq" id="WP_072795994.1">
    <property type="nucleotide sequence ID" value="NZ_CP035316.1"/>
</dbReference>
<feature type="transmembrane region" description="Helical" evidence="5">
    <location>
        <begin position="140"/>
        <end position="166"/>
    </location>
</feature>
<geneLocation type="plasmid" evidence="6">
    <name>pHNFP671</name>
</geneLocation>
<accession>A0A0C5PJ79</accession>
<evidence type="ECO:0000256" key="4">
    <source>
        <dbReference type="ARBA" id="ARBA00023136"/>
    </source>
</evidence>
<feature type="transmembrane region" description="Helical" evidence="5">
    <location>
        <begin position="242"/>
        <end position="259"/>
    </location>
</feature>
<evidence type="ECO:0000313" key="7">
    <source>
        <dbReference type="EMBL" id="ALG88828.1"/>
    </source>
</evidence>
<dbReference type="InterPro" id="IPR007688">
    <property type="entry name" value="Conjugal_tfr_TrbL/VirB6"/>
</dbReference>
<organism evidence="6">
    <name type="scientific">Escherichia coli</name>
    <dbReference type="NCBI Taxonomy" id="562"/>
    <lineage>
        <taxon>Bacteria</taxon>
        <taxon>Pseudomonadati</taxon>
        <taxon>Pseudomonadota</taxon>
        <taxon>Gammaproteobacteria</taxon>
        <taxon>Enterobacterales</taxon>
        <taxon>Enterobacteriaceae</taxon>
        <taxon>Escherichia</taxon>
    </lineage>
</organism>
<evidence type="ECO:0000256" key="1">
    <source>
        <dbReference type="ARBA" id="ARBA00004141"/>
    </source>
</evidence>
<dbReference type="GO" id="GO:0016020">
    <property type="term" value="C:membrane"/>
    <property type="evidence" value="ECO:0007669"/>
    <property type="project" value="UniProtKB-SubCell"/>
</dbReference>
<protein>
    <submittedName>
        <fullName evidence="7">Type IV secretory pathway VirB6 component</fullName>
    </submittedName>
    <submittedName>
        <fullName evidence="6">Type IV secretory pathway, VirB6 components</fullName>
    </submittedName>
</protein>
<keyword evidence="2 5" id="KW-0812">Transmembrane</keyword>
<keyword evidence="4 5" id="KW-0472">Membrane</keyword>
<feature type="transmembrane region" description="Helical" evidence="5">
    <location>
        <begin position="196"/>
        <end position="221"/>
    </location>
</feature>
<reference evidence="7" key="2">
    <citation type="journal article" date="2015" name="Antimicrob. Agents Chemother.">
        <title>Characterization of a cfr-carrying plasmid from porcine Escherichia coli that closely resembles plasmid pEA3 from the plant pathogen Erwinia amylovora.</title>
        <authorList>
            <person name="Zhang R."/>
            <person name="Sun B."/>
            <person name="Wang Y."/>
            <person name="Lei L."/>
            <person name="Schwarz S."/>
            <person name="Wu C."/>
        </authorList>
    </citation>
    <scope>NUCLEOTIDE SEQUENCE</scope>
    <source>
        <strain evidence="7">FSEC-01</strain>
        <plasmid evidence="7">pFSEC-01</plasmid>
    </source>
</reference>
<feature type="transmembrane region" description="Helical" evidence="5">
    <location>
        <begin position="265"/>
        <end position="288"/>
    </location>
</feature>
<sequence>MGTGTNLFVRIFANVDSALSTYITDTVGNVIGYASPLFTSMMIVWIAMWGILMMFAKVDEPVRDGVFRIIRIGGIVALGLTVGTYMDVVVNVLQKGPEHISAVVSGTTGTTADTLDALFTKIFNVAKAAWDKGGVMNGNFGLYLIALIVLVVGCGLTLFVAFLVLLSKFMITILLGIGPLFIIALLFNTTQRFFEAWLAMVCNFGILLILSASVGSLMISLGDTYISKMAPTESAAANMANLGDAAMLCLVFALCILVVRQVPSIASALGGGVAMATQGAFGSAMNALRPTAMKRGMQNVNREVKTTQRALTSPVRGGQAAYTSYQKRFGGNSVAQG</sequence>
<dbReference type="GO" id="GO:0030255">
    <property type="term" value="P:protein secretion by the type IV secretion system"/>
    <property type="evidence" value="ECO:0007669"/>
    <property type="project" value="InterPro"/>
</dbReference>
<reference evidence="6" key="1">
    <citation type="submission" date="2014-12" db="EMBL/GenBank/DDBJ databases">
        <title>Detection a broad host range IncP plasmid carrying cfr gene from extended-spectrum cephalosporin-resistant Escherichia coli.</title>
        <authorList>
            <person name="Liu X.-Q."/>
            <person name="Liu J.-H."/>
            <person name="Zeng Z.-l."/>
        </authorList>
    </citation>
    <scope>NUCLEOTIDE SEQUENCE</scope>
    <source>
        <strain evidence="6">FP671</strain>
        <plasmid evidence="6">pHNFP671</plasmid>
    </source>
</reference>
<keyword evidence="6" id="KW-0614">Plasmid</keyword>
<evidence type="ECO:0000313" key="6">
    <source>
        <dbReference type="EMBL" id="AJQ17291.1"/>
    </source>
</evidence>
<comment type="subcellular location">
    <subcellularLocation>
        <location evidence="1">Membrane</location>
        <topology evidence="1">Multi-pass membrane protein</topology>
    </subcellularLocation>
</comment>
<proteinExistence type="predicted"/>
<name>A0A0C5PJ79_ECOLX</name>